<protein>
    <submittedName>
        <fullName evidence="2">Uncharacterized protein</fullName>
    </submittedName>
</protein>
<keyword evidence="3" id="KW-1185">Reference proteome</keyword>
<reference evidence="2 3" key="1">
    <citation type="submission" date="2017-09" db="EMBL/GenBank/DDBJ databases">
        <authorList>
            <consortium name="International Durum Wheat Genome Sequencing Consortium (IDWGSC)"/>
            <person name="Milanesi L."/>
        </authorList>
    </citation>
    <scope>NUCLEOTIDE SEQUENCE [LARGE SCALE GENOMIC DNA]</scope>
    <source>
        <strain evidence="3">cv. Svevo</strain>
    </source>
</reference>
<sequence length="163" mass="17926">MGDYGNAMMRNQDAGVQSRVKAQSRANLLQLKLVSLHRAEPSDGADDEPAEAVRATAPARAQAAAREAQVAGFVSRFAEPGDPEYAPPVPTCETRAEKKDRIRQLKLEEGAAKVAEAMSLEIHTKHSLLHDLGYETSEQKVKRDFEAYGPIKRVSVHGKSQYR</sequence>
<organism evidence="2 3">
    <name type="scientific">Triticum turgidum subsp. durum</name>
    <name type="common">Durum wheat</name>
    <name type="synonym">Triticum durum</name>
    <dbReference type="NCBI Taxonomy" id="4567"/>
    <lineage>
        <taxon>Eukaryota</taxon>
        <taxon>Viridiplantae</taxon>
        <taxon>Streptophyta</taxon>
        <taxon>Embryophyta</taxon>
        <taxon>Tracheophyta</taxon>
        <taxon>Spermatophyta</taxon>
        <taxon>Magnoliopsida</taxon>
        <taxon>Liliopsida</taxon>
        <taxon>Poales</taxon>
        <taxon>Poaceae</taxon>
        <taxon>BOP clade</taxon>
        <taxon>Pooideae</taxon>
        <taxon>Triticodae</taxon>
        <taxon>Triticeae</taxon>
        <taxon>Triticinae</taxon>
        <taxon>Triticum</taxon>
    </lineage>
</organism>
<evidence type="ECO:0000313" key="3">
    <source>
        <dbReference type="Proteomes" id="UP000324705"/>
    </source>
</evidence>
<dbReference type="EMBL" id="LT934112">
    <property type="protein sequence ID" value="VAH17336.1"/>
    <property type="molecule type" value="Genomic_DNA"/>
</dbReference>
<feature type="region of interest" description="Disordered" evidence="1">
    <location>
        <begin position="39"/>
        <end position="60"/>
    </location>
</feature>
<name>A0A9R0V6C5_TRITD</name>
<evidence type="ECO:0000256" key="1">
    <source>
        <dbReference type="SAM" id="MobiDB-lite"/>
    </source>
</evidence>
<dbReference type="Gramene" id="TRITD1Bv1G119960.1">
    <property type="protein sequence ID" value="TRITD1Bv1G119960.1"/>
    <property type="gene ID" value="TRITD1Bv1G119960"/>
</dbReference>
<dbReference type="AlphaFoldDB" id="A0A9R0V6C5"/>
<accession>A0A9R0V6C5</accession>
<dbReference type="Proteomes" id="UP000324705">
    <property type="component" value="Chromosome 1B"/>
</dbReference>
<proteinExistence type="predicted"/>
<evidence type="ECO:0000313" key="2">
    <source>
        <dbReference type="EMBL" id="VAH17336.1"/>
    </source>
</evidence>
<gene>
    <name evidence="2" type="ORF">TRITD_1Bv1G119960</name>
</gene>